<dbReference type="Gene3D" id="3.90.79.10">
    <property type="entry name" value="Nucleoside Triphosphate Pyrophosphohydrolase"/>
    <property type="match status" value="1"/>
</dbReference>
<evidence type="ECO:0000313" key="1">
    <source>
        <dbReference type="EMBL" id="NYE50492.1"/>
    </source>
</evidence>
<dbReference type="AlphaFoldDB" id="A0A852U4R0"/>
<protein>
    <submittedName>
        <fullName evidence="1">8-oxo-dGTP pyrophosphatase MutT (NUDIX family)</fullName>
    </submittedName>
</protein>
<comment type="caution">
    <text evidence="1">The sequence shown here is derived from an EMBL/GenBank/DDBJ whole genome shotgun (WGS) entry which is preliminary data.</text>
</comment>
<organism evidence="1 2">
    <name type="scientific">Spinactinospora alkalitolerans</name>
    <dbReference type="NCBI Taxonomy" id="687207"/>
    <lineage>
        <taxon>Bacteria</taxon>
        <taxon>Bacillati</taxon>
        <taxon>Actinomycetota</taxon>
        <taxon>Actinomycetes</taxon>
        <taxon>Streptosporangiales</taxon>
        <taxon>Nocardiopsidaceae</taxon>
        <taxon>Spinactinospora</taxon>
    </lineage>
</organism>
<gene>
    <name evidence="1" type="ORF">HDA32_005612</name>
</gene>
<keyword evidence="2" id="KW-1185">Reference proteome</keyword>
<dbReference type="Proteomes" id="UP000589036">
    <property type="component" value="Unassembled WGS sequence"/>
</dbReference>
<dbReference type="InterPro" id="IPR015797">
    <property type="entry name" value="NUDIX_hydrolase-like_dom_sf"/>
</dbReference>
<dbReference type="EMBL" id="JACCCC010000001">
    <property type="protein sequence ID" value="NYE50492.1"/>
    <property type="molecule type" value="Genomic_DNA"/>
</dbReference>
<proteinExistence type="predicted"/>
<accession>A0A852U4R0</accession>
<dbReference type="RefSeq" id="WP_312863358.1">
    <property type="nucleotide sequence ID" value="NZ_BAAAYY010000006.1"/>
</dbReference>
<dbReference type="SUPFAM" id="SSF55811">
    <property type="entry name" value="Nudix"/>
    <property type="match status" value="1"/>
</dbReference>
<sequence>MTVGGGVEPEDNGVEAALHREVFEELGGKVGGVQQVRIVTDRLDEGIGVQHFFLARLLSMDIGARTGCVLLGSVHEHGPGPWAAVSAHDYGRWWFEASTTRQLTGMLLAGHAHRAHALPAGSVGPLDRGSAWPAGWIGRACP</sequence>
<reference evidence="1 2" key="1">
    <citation type="submission" date="2020-07" db="EMBL/GenBank/DDBJ databases">
        <title>Sequencing the genomes of 1000 actinobacteria strains.</title>
        <authorList>
            <person name="Klenk H.-P."/>
        </authorList>
    </citation>
    <scope>NUCLEOTIDE SEQUENCE [LARGE SCALE GENOMIC DNA]</scope>
    <source>
        <strain evidence="1 2">CXB654</strain>
    </source>
</reference>
<name>A0A852U4R0_9ACTN</name>
<evidence type="ECO:0000313" key="2">
    <source>
        <dbReference type="Proteomes" id="UP000589036"/>
    </source>
</evidence>